<dbReference type="EMBL" id="REGN01009758">
    <property type="protein sequence ID" value="RNA00443.1"/>
    <property type="molecule type" value="Genomic_DNA"/>
</dbReference>
<evidence type="ECO:0000313" key="2">
    <source>
        <dbReference type="Proteomes" id="UP000276133"/>
    </source>
</evidence>
<protein>
    <submittedName>
        <fullName evidence="1">Uncharacterized protein</fullName>
    </submittedName>
</protein>
<sequence length="60" mass="7065">MLSLLPEMKTQHARIAPIAPIKQTFMLLKSFEFSKSRSLTKFWISLNRKLSIKNILKNKF</sequence>
<organism evidence="1 2">
    <name type="scientific">Brachionus plicatilis</name>
    <name type="common">Marine rotifer</name>
    <name type="synonym">Brachionus muelleri</name>
    <dbReference type="NCBI Taxonomy" id="10195"/>
    <lineage>
        <taxon>Eukaryota</taxon>
        <taxon>Metazoa</taxon>
        <taxon>Spiralia</taxon>
        <taxon>Gnathifera</taxon>
        <taxon>Rotifera</taxon>
        <taxon>Eurotatoria</taxon>
        <taxon>Monogononta</taxon>
        <taxon>Pseudotrocha</taxon>
        <taxon>Ploima</taxon>
        <taxon>Brachionidae</taxon>
        <taxon>Brachionus</taxon>
    </lineage>
</organism>
<evidence type="ECO:0000313" key="1">
    <source>
        <dbReference type="EMBL" id="RNA00443.1"/>
    </source>
</evidence>
<dbReference type="Proteomes" id="UP000276133">
    <property type="component" value="Unassembled WGS sequence"/>
</dbReference>
<reference evidence="1 2" key="1">
    <citation type="journal article" date="2018" name="Sci. Rep.">
        <title>Genomic signatures of local adaptation to the degree of environmental predictability in rotifers.</title>
        <authorList>
            <person name="Franch-Gras L."/>
            <person name="Hahn C."/>
            <person name="Garcia-Roger E.M."/>
            <person name="Carmona M.J."/>
            <person name="Serra M."/>
            <person name="Gomez A."/>
        </authorList>
    </citation>
    <scope>NUCLEOTIDE SEQUENCE [LARGE SCALE GENOMIC DNA]</scope>
    <source>
        <strain evidence="1">HYR1</strain>
    </source>
</reference>
<accession>A0A3M7PMV7</accession>
<gene>
    <name evidence="1" type="ORF">BpHYR1_050342</name>
</gene>
<dbReference type="AlphaFoldDB" id="A0A3M7PMV7"/>
<proteinExistence type="predicted"/>
<comment type="caution">
    <text evidence="1">The sequence shown here is derived from an EMBL/GenBank/DDBJ whole genome shotgun (WGS) entry which is preliminary data.</text>
</comment>
<keyword evidence="2" id="KW-1185">Reference proteome</keyword>
<name>A0A3M7PMV7_BRAPC</name>